<name>A0A0A9DPY1_ARUDO</name>
<dbReference type="EMBL" id="GBRH01210190">
    <property type="protein sequence ID" value="JAD87705.1"/>
    <property type="molecule type" value="Transcribed_RNA"/>
</dbReference>
<accession>A0A0A9DPY1</accession>
<evidence type="ECO:0000313" key="1">
    <source>
        <dbReference type="EMBL" id="JAD87705.1"/>
    </source>
</evidence>
<dbReference type="AlphaFoldDB" id="A0A0A9DPY1"/>
<protein>
    <submittedName>
        <fullName evidence="1">Uncharacterized protein</fullName>
    </submittedName>
</protein>
<sequence length="54" mass="5559">MSGVHALISISNRRRGGDGGGGRRLYGELLYPLPAAGLARGVRVLELGAEQPGS</sequence>
<proteinExistence type="predicted"/>
<reference evidence="1" key="1">
    <citation type="submission" date="2014-09" db="EMBL/GenBank/DDBJ databases">
        <authorList>
            <person name="Magalhaes I.L.F."/>
            <person name="Oliveira U."/>
            <person name="Santos F.R."/>
            <person name="Vidigal T.H.D.A."/>
            <person name="Brescovit A.D."/>
            <person name="Santos A.J."/>
        </authorList>
    </citation>
    <scope>NUCLEOTIDE SEQUENCE</scope>
    <source>
        <tissue evidence="1">Shoot tissue taken approximately 20 cm above the soil surface</tissue>
    </source>
</reference>
<reference evidence="1" key="2">
    <citation type="journal article" date="2015" name="Data Brief">
        <title>Shoot transcriptome of the giant reed, Arundo donax.</title>
        <authorList>
            <person name="Barrero R.A."/>
            <person name="Guerrero F.D."/>
            <person name="Moolhuijzen P."/>
            <person name="Goolsby J.A."/>
            <person name="Tidwell J."/>
            <person name="Bellgard S.E."/>
            <person name="Bellgard M.I."/>
        </authorList>
    </citation>
    <scope>NUCLEOTIDE SEQUENCE</scope>
    <source>
        <tissue evidence="1">Shoot tissue taken approximately 20 cm above the soil surface</tissue>
    </source>
</reference>
<organism evidence="1">
    <name type="scientific">Arundo donax</name>
    <name type="common">Giant reed</name>
    <name type="synonym">Donax arundinaceus</name>
    <dbReference type="NCBI Taxonomy" id="35708"/>
    <lineage>
        <taxon>Eukaryota</taxon>
        <taxon>Viridiplantae</taxon>
        <taxon>Streptophyta</taxon>
        <taxon>Embryophyta</taxon>
        <taxon>Tracheophyta</taxon>
        <taxon>Spermatophyta</taxon>
        <taxon>Magnoliopsida</taxon>
        <taxon>Liliopsida</taxon>
        <taxon>Poales</taxon>
        <taxon>Poaceae</taxon>
        <taxon>PACMAD clade</taxon>
        <taxon>Arundinoideae</taxon>
        <taxon>Arundineae</taxon>
        <taxon>Arundo</taxon>
    </lineage>
</organism>